<dbReference type="GO" id="GO:0004672">
    <property type="term" value="F:protein kinase activity"/>
    <property type="evidence" value="ECO:0007669"/>
    <property type="project" value="InterPro"/>
</dbReference>
<protein>
    <submittedName>
        <fullName evidence="3">AGAP007805-PA-like protein</fullName>
    </submittedName>
</protein>
<dbReference type="GO" id="GO:0006611">
    <property type="term" value="P:protein export from nucleus"/>
    <property type="evidence" value="ECO:0007669"/>
    <property type="project" value="TreeGrafter"/>
</dbReference>
<evidence type="ECO:0000256" key="1">
    <source>
        <dbReference type="ARBA" id="ARBA00008874"/>
    </source>
</evidence>
<dbReference type="STRING" id="74873.A0A084VDS3"/>
<dbReference type="SUPFAM" id="SSF56112">
    <property type="entry name" value="Protein kinase-like (PK-like)"/>
    <property type="match status" value="1"/>
</dbReference>
<dbReference type="Gene3D" id="1.10.510.10">
    <property type="entry name" value="Transferase(Phosphotransferase) domain 1"/>
    <property type="match status" value="1"/>
</dbReference>
<evidence type="ECO:0000259" key="2">
    <source>
        <dbReference type="PROSITE" id="PS50011"/>
    </source>
</evidence>
<reference evidence="3 5" key="1">
    <citation type="journal article" date="2014" name="BMC Genomics">
        <title>Genome sequence of Anopheles sinensis provides insight into genetics basis of mosquito competence for malaria parasites.</title>
        <authorList>
            <person name="Zhou D."/>
            <person name="Zhang D."/>
            <person name="Ding G."/>
            <person name="Shi L."/>
            <person name="Hou Q."/>
            <person name="Ye Y."/>
            <person name="Xu Y."/>
            <person name="Zhou H."/>
            <person name="Xiong C."/>
            <person name="Li S."/>
            <person name="Yu J."/>
            <person name="Hong S."/>
            <person name="Yu X."/>
            <person name="Zou P."/>
            <person name="Chen C."/>
            <person name="Chang X."/>
            <person name="Wang W."/>
            <person name="Lv Y."/>
            <person name="Sun Y."/>
            <person name="Ma L."/>
            <person name="Shen B."/>
            <person name="Zhu C."/>
        </authorList>
    </citation>
    <scope>NUCLEOTIDE SEQUENCE [LARGE SCALE GENOMIC DNA]</scope>
</reference>
<keyword evidence="5" id="KW-1185">Reference proteome</keyword>
<sequence length="364" mass="41513">MAEPQKIPFDNNINHYTLKVELGKCFGNRGTVYLAQHRPTRAHVAVKKFLVEDLKNDISYVMDEAKHLREFDHPNILSYHTAFVHNLDLYFVLPLMCFGSSRDNMLNYFDTGYPEPILVCILRDVLQGLAYLHWKGYIHRSIRASHIFLNESRAVLGGFRVCTSFLGEGKRVRNLHELPAHSTKSLNWLAPEVLAQNLLGYTEKSDVYSLAITVCELANGLEPFCAHTTTLMLTEKMRGSLPTLLDASTIPSDDVLAQTMDAKSNEIVSRQMLYTSRQFSDALHRFTEQCLERDPKCRPSSSDLLSHPVFKQVTHTNIKEQFAYYSIQSTDFDSIQDHDIDISNTFSQLQMSTGGGFEWDFDDS</sequence>
<name>A0A084VDS3_ANOSI</name>
<dbReference type="VEuPathDB" id="VectorBase:ASIC003170"/>
<organism evidence="4 5">
    <name type="scientific">Anopheles sinensis</name>
    <name type="common">Mosquito</name>
    <dbReference type="NCBI Taxonomy" id="74873"/>
    <lineage>
        <taxon>Eukaryota</taxon>
        <taxon>Metazoa</taxon>
        <taxon>Ecdysozoa</taxon>
        <taxon>Arthropoda</taxon>
        <taxon>Hexapoda</taxon>
        <taxon>Insecta</taxon>
        <taxon>Pterygota</taxon>
        <taxon>Neoptera</taxon>
        <taxon>Endopterygota</taxon>
        <taxon>Diptera</taxon>
        <taxon>Nematocera</taxon>
        <taxon>Culicoidea</taxon>
        <taxon>Culicidae</taxon>
        <taxon>Anophelinae</taxon>
        <taxon>Anopheles</taxon>
    </lineage>
</organism>
<dbReference type="VEuPathDB" id="VectorBase:ASIS008260"/>
<dbReference type="GO" id="GO:0005524">
    <property type="term" value="F:ATP binding"/>
    <property type="evidence" value="ECO:0007669"/>
    <property type="project" value="InterPro"/>
</dbReference>
<evidence type="ECO:0000313" key="4">
    <source>
        <dbReference type="EnsemblMetazoa" id="ASIC003170-PA"/>
    </source>
</evidence>
<dbReference type="PANTHER" id="PTHR48014:SF21">
    <property type="entry name" value="SERINE_THREONINE-PROTEIN KINASE FRAY2"/>
    <property type="match status" value="1"/>
</dbReference>
<dbReference type="EMBL" id="KE524715">
    <property type="protein sequence ID" value="KFB36117.1"/>
    <property type="molecule type" value="Genomic_DNA"/>
</dbReference>
<dbReference type="OrthoDB" id="840771at2759"/>
<dbReference type="PROSITE" id="PS50011">
    <property type="entry name" value="PROTEIN_KINASE_DOM"/>
    <property type="match status" value="1"/>
</dbReference>
<dbReference type="AlphaFoldDB" id="A0A084VDS3"/>
<dbReference type="PANTHER" id="PTHR48014">
    <property type="entry name" value="SERINE/THREONINE-PROTEIN KINASE FRAY2"/>
    <property type="match status" value="1"/>
</dbReference>
<dbReference type="InterPro" id="IPR000719">
    <property type="entry name" value="Prot_kinase_dom"/>
</dbReference>
<evidence type="ECO:0000313" key="3">
    <source>
        <dbReference type="EMBL" id="KFB36117.1"/>
    </source>
</evidence>
<dbReference type="InterPro" id="IPR011009">
    <property type="entry name" value="Kinase-like_dom_sf"/>
</dbReference>
<comment type="similarity">
    <text evidence="1">Belongs to the protein kinase superfamily. STE Ser/Thr protein kinase family. STE20 subfamily.</text>
</comment>
<reference evidence="4" key="2">
    <citation type="submission" date="2020-05" db="UniProtKB">
        <authorList>
            <consortium name="EnsemblMetazoa"/>
        </authorList>
    </citation>
    <scope>IDENTIFICATION</scope>
</reference>
<dbReference type="Pfam" id="PF00069">
    <property type="entry name" value="Pkinase"/>
    <property type="match status" value="1"/>
</dbReference>
<gene>
    <name evidence="3" type="ORF">ZHAS_00003170</name>
</gene>
<dbReference type="GO" id="GO:0043539">
    <property type="term" value="F:protein serine/threonine kinase activator activity"/>
    <property type="evidence" value="ECO:0007669"/>
    <property type="project" value="InterPro"/>
</dbReference>
<dbReference type="GO" id="GO:1902554">
    <property type="term" value="C:serine/threonine protein kinase complex"/>
    <property type="evidence" value="ECO:0007669"/>
    <property type="project" value="TreeGrafter"/>
</dbReference>
<dbReference type="EMBL" id="ATLV01011734">
    <property type="status" value="NOT_ANNOTATED_CDS"/>
    <property type="molecule type" value="Genomic_DNA"/>
</dbReference>
<proteinExistence type="inferred from homology"/>
<dbReference type="OMA" id="INGVMPF"/>
<dbReference type="Proteomes" id="UP000030765">
    <property type="component" value="Unassembled WGS sequence"/>
</dbReference>
<feature type="domain" description="Protein kinase" evidence="2">
    <location>
        <begin position="18"/>
        <end position="310"/>
    </location>
</feature>
<accession>A0A084VDS3</accession>
<dbReference type="InterPro" id="IPR047173">
    <property type="entry name" value="STRAD_A/B-like"/>
</dbReference>
<dbReference type="EnsemblMetazoa" id="ASIC003170-RA">
    <property type="protein sequence ID" value="ASIC003170-PA"/>
    <property type="gene ID" value="ASIC003170"/>
</dbReference>
<evidence type="ECO:0000313" key="5">
    <source>
        <dbReference type="Proteomes" id="UP000030765"/>
    </source>
</evidence>
<dbReference type="Gene3D" id="3.30.200.20">
    <property type="entry name" value="Phosphorylase Kinase, domain 1"/>
    <property type="match status" value="1"/>
</dbReference>